<accession>A0ABW9JCF8</accession>
<comment type="caution">
    <text evidence="2">The sequence shown here is derived from an EMBL/GenBank/DDBJ whole genome shotgun (WGS) entry which is preliminary data.</text>
</comment>
<evidence type="ECO:0000256" key="1">
    <source>
        <dbReference type="SAM" id="SignalP"/>
    </source>
</evidence>
<proteinExistence type="predicted"/>
<reference evidence="2 3" key="1">
    <citation type="submission" date="2024-12" db="EMBL/GenBank/DDBJ databases">
        <authorList>
            <person name="Hu S."/>
        </authorList>
    </citation>
    <scope>NUCLEOTIDE SEQUENCE [LARGE SCALE GENOMIC DNA]</scope>
    <source>
        <strain evidence="2 3">P-25</strain>
    </source>
</reference>
<organism evidence="2 3">
    <name type="scientific">Pedobacter helvus</name>
    <dbReference type="NCBI Taxonomy" id="2563444"/>
    <lineage>
        <taxon>Bacteria</taxon>
        <taxon>Pseudomonadati</taxon>
        <taxon>Bacteroidota</taxon>
        <taxon>Sphingobacteriia</taxon>
        <taxon>Sphingobacteriales</taxon>
        <taxon>Sphingobacteriaceae</taxon>
        <taxon>Pedobacter</taxon>
    </lineage>
</organism>
<feature type="signal peptide" evidence="1">
    <location>
        <begin position="1"/>
        <end position="22"/>
    </location>
</feature>
<sequence>MRAAKILLAVALMLSLAVKAKAQKGEIYPDFPESFENKGEQDNYKKKSVSLKTGVWTMFGAKIDNFENDKPVTGTCAIRMLGANKMDYYLRTDFDLEEGASKVTFWYSSYAAKADKPCKFKLEYSVNGGKKWKIAGDIIEAKSKTKEKAEYDLDLEGKVRFRIVKLGLGDDKEDPSINNGRLSIDDFAVYKK</sequence>
<feature type="chain" id="PRO_5047504152" evidence="1">
    <location>
        <begin position="23"/>
        <end position="192"/>
    </location>
</feature>
<evidence type="ECO:0000313" key="2">
    <source>
        <dbReference type="EMBL" id="MFN0290085.1"/>
    </source>
</evidence>
<dbReference type="RefSeq" id="WP_138727680.1">
    <property type="nucleotide sequence ID" value="NZ_SRMP02000001.1"/>
</dbReference>
<keyword evidence="3" id="KW-1185">Reference proteome</keyword>
<name>A0ABW9JCF8_9SPHI</name>
<gene>
    <name evidence="2" type="ORF">E5L68_001705</name>
</gene>
<keyword evidence="1" id="KW-0732">Signal</keyword>
<evidence type="ECO:0000313" key="3">
    <source>
        <dbReference type="Proteomes" id="UP001517367"/>
    </source>
</evidence>
<dbReference type="EMBL" id="SRMP02000001">
    <property type="protein sequence ID" value="MFN0290085.1"/>
    <property type="molecule type" value="Genomic_DNA"/>
</dbReference>
<protein>
    <submittedName>
        <fullName evidence="2">Uncharacterized protein</fullName>
    </submittedName>
</protein>
<dbReference type="Proteomes" id="UP001517367">
    <property type="component" value="Unassembled WGS sequence"/>
</dbReference>